<evidence type="ECO:0000256" key="1">
    <source>
        <dbReference type="SAM" id="MobiDB-lite"/>
    </source>
</evidence>
<feature type="region of interest" description="Disordered" evidence="1">
    <location>
        <begin position="5213"/>
        <end position="5234"/>
    </location>
</feature>
<dbReference type="Proteomes" id="UP000887561">
    <property type="component" value="Unplaced"/>
</dbReference>
<sequence length="5468" mass="620974">ITTTNTTIDKLNENKEKEDEEIIVTSSNIVVIPSEIRSPPYSPHSFANTSTFSSPNSEGIMHTFDDEEFCAQLAKAAEASISPSFKTTTIKPVREISEEPLEHWVMLPDSQQQLKECSTQTAEEIEENVVPSTSRWNEAKSVEIDNYVNVYSNGYYSKLVEEDEGILNGTKRGFSETNKSELETVLLEVERRHIGYYKNLAEEEKKPGALEKLTQIFKESKKSEEYPVKSDPFTGQIASTSAMIEAKNEPIQSFVNIYSSGRSDEAPTTKTTEFLSLESPFTGNVSESNRRLELTPIPLEVEQQHAGYYDHLPSTSNEEVKKTGALEKLTHLFKRSKTDGDYPVDSEPYTGHLSSLNKISETREEPIHSMVSIYSSGRSDEEQTKKHSEFPINETPFVGYVPESRIVPELEGIPLEIEDKLVDLPGEISTKLTEYPNFEEIFIGHIHELQRNEVENVPLEVEKKYTGFYEGTPSTSSEEKKHGTLEKLTRIFKGSKKSEEFPVDSEPFAGIIATTSAIPEAQPEPIHSLVNVYSSGHSDEQPLTKPTEYPQIEEPFTGHITESIKEAELGVQPLELERLHTGFDQNLPTIHSEMEHMPIGFEKKHIGYYEQLPSTSTKTSEYPILEQPFTGHIHDLQQNEIESVPIEVENKHVGYYEHLPSSITSKEEKKPGTLEKLTSLFKGSKTEGDFLVDSEPYSGPITLSNTDTDLKTEPIHSMVSVYSSGRSDEVPTNKMSEFPINEAPFVDYVPESKLHSGMEHIPLDLEQKYIGYYEQLPSTSTKTSEYPEPEQPFIGHIHSLQRNEVEVMPLEVENNYIGFYDHLPSITLKEEKKPGTLEKLTKIFKGGKNHEDYLVDSEPYSGQIASTNTMPESIMEPLHSLVNVYSSGRSDEPPSTIKIPEYPKEQQYIGHVPDSSRQNELLPTPLEVERRYIGYYEHLPLHPKEESRHHGALESLTHFFKSETKHDVYPKDIAPFSGHLFETSRHLELTEAPIDNQVSVYSSGHYDEIPTKIIKISEFPFNEDPFIGNIYEANKLEEIKEVHLEVERKNVGYYEHLPPTTTKTSEYPKIEQPFIGHIHSTRRNEVEDLSMNIENKHIGFYEHHPSKNQEEKKPGALEKLTSLFKGSKTEREFLVDSEPFSGLISTTSAVPEAQNSPILSCVNIYSSGRSDEQPLTKLIEYPQTEEPFIGQIHSLQRNEVENLPLEVENKHIGYYEHLPFSTAVIEEKKPGALEKLTKFFKGSKTEGEFPVDSEPYSGPINLTNTVTDLTTEPIYSMVSIYSSGRSDEEQTKKHSEFPINEAPFIGNIPETKLGGELDSLPIEIDKKHIGFYEKSPPPLKKEETKYPKMEVIEDYSEPFTGTFSEITRQLELTEAPIDNQVAVYSSGQFPINEDPFIGNIFEAKKEEIEGVPLEVERKHVGYYESLPSTTSEEEKKPGALAKLTHFFKSGESKDEYPHITDPYSGHVFESVHTEFIESPLVHHTSVYSSDETPKSPKILKTTEFRINEEPYLGYIPDSRRQNELNEVPMELEKRHVGYYEHLPPTSTDGDGKKPGALEKLTQIFKGSTKDGDFPIDKEAYTGHVAMTGTTIEATNVPIHSLVNIYSSGISDEHLTTKMIEFPKIEAPFVGYIPETKRQSDLDAVTFDVEMKNIGYYEHLPTSIIEEKHGKLEKITQFFKGIKNAGDFPLDSEPYSGPIASTSIMPESKTEPLHSLVSVYSSGRYDEAPSEIPSEIIKQTVTETQFATKVQTELEGIPLDIEKKHVGYYDQLSLESSMDEKKKPGRLEKLTKLFKKSKHEGEFPSDSEPFVGEIKGTQKMSEMATEPIHSIVSIYSSGRSDEVRTTKITEFPVNEAPFVGNVHEVKRHSEIETSPIEVEAQHVGYYEQLPSTSTRTSEYPKLEESFIGHIHENRLQSELGAVPLDVEKKHLGYYESLTETSEYPKIEQPFIGHVYSLQRNEVENLPLDVDNKHIGYYEHLPSTNKEEKKPGALEKITKLFKGSKTEGEFPVDFQPYFGSLAKIEVVSEATVEPIHSLVSVYSSGRSDEIPPTRIPTESVEEPSAQYLFETERNSDLPEYQLNNLVNVYSSGHSDETRITKFPINEAPFVGNIHEIKRQECETLPLEFEMKNVGYYEHLPSVTTEEGKKPGMFDKISNLFKEDVRSDYPQVTAPFSGHVFETNSPTELYESQLEQHVNVYSSGCSDEIPKTTEYPIETSYSGHVPESKRLPEIDSVPLEIETKHIGYYGSLPTTAEHSEKKPGALEKLTQFLKGSKATEEFPFDSKPYTGTLQRIEATSEAPNEPIHSFVSVYSSGRSDEIQKTKTTEFPINEAPFVDYVPESKLRSGIEHIPLELEKKYVGYYEQLPTTSSKTFEHPEIEQPFIDHIHSLHLNEVETVPIEVENKHIGYYEQLLPTKDEEKKPGALEKLSKLFKVSKADGDYPSDSEPYCGQISKTDILPELPEQSLHSIANIYSSGRSDEIPSKQFPEHPKFEEIFIGNIFETKQFSELQTEPLDIQNKHVGYYEKLPSTSIKVEKEEKKPGALERISLLFKGGETRDNYPQITEPYSGQIASTFIMKEASFEPIHPFVSIYSSGRSDDVPTKMPEYPKIEVPFIGHVHESFKQSDLDSIPLEVERRDVGYYESTPKIDTSEQAVETPTTKITDFPKIEAQFIGHIPEITKHYDMHPVPFEVENKYIGYYEHLPSSTPVKDEKKPGALEKLTKFFKGSKTEGEFPNDSEPYSGPITLTNTVTDLTTEPIHSIVSIYSSGRYDGVRTKTKHSEFPINEAPFVDYVPESKLRPGIEHIPLDLEKKYIGYYEQLPSTSTTKASEYPRIEEPFIGHIHEKNPQPELGALPLDVEKRHIGYYEHLPSVKTEEVKKPGLLDKITHLFKEDVTDSNYPQVTAPYDGHVFEINRPTEFRESGIEQHVNVYSSGRSDEPSTTKLIEYPMDKSPFNGIIFDTNKHSEANILPLEIEKRHIGYYEDLPSIKSEEEKEQKLGALEKITQLFKGSKATDEFPFDSEPYNGSVTRTDIVHELATEPIHSMVSIYSSGRSDEVPTIKMTEFPINQTPFVDYVPESTLHTGMEHIPLDLEKKHIGYYEQLPSTSAKTSEYPQIGEPFIGYIHPLELNEVVSVPMEVENKYIGYYEHLPSSITAKEEKLGALEKLTKLFKGSKTEGDFPVDSEPYSGPIKLTNTVTDLTTEPIHSMVSIYSSGRSDEQQTVKLTEFPINEAPFTGYVHESIPQTELHPSMLIKSVEEPSAQHLFETERNTELAGYQLNNLVNVYSSGRSDEFKATKLSEFPLNEEPYFGIINEAKRQSEVDTMPLEIEGKHVGYYESLPSIITHEEEKKPGALEKLTQIFKGSTRDEDFPIDKEAYTGHVSMTGTTNEATNVPIHSFVNIYSSGRSDETPTEYPLLESPFTGNVSESNRRLELIPIPLEVEQLHLGYYDHLPSTIKDEEKKAGALEKLTHLFKRSRTHGDYPVDSEPYTGPLASLNKIFEAREEPIHSLVSVYSAGRYDEEQTKKHSEFPVNEAPFVDYVPESKLQSGIEYIPLDLEKKYIGYYEQLPSTSTKKSEYSKLEESFIGHVHENRLQSELSILPLVVEKKHLGYYEHLPTTKISEYSKHEEQPFIGHIYSLQQKEVESVPLEVEHKHIGYYDHLPFKDEGEKKPGALEKITKLFKGSKTDGEFPVDLEPYLGPIANVYSSGRSDEIPPTEYPKMEAPFIGFIHNSKPQLELNQTPLDIETKHIGFYEQLQQSSHDEEKKPGILEKMTKLLKGSKNEGEFPFDSEPYIGPISNTNTISELSEEPIHSLVNIYSSGHYNEQQKLDNIFEVKIMNELINVPLDVETKHVGYYENLEQPPTVIKEEIKIEGSLFQTVRTSEMKESLLDNYVNVYSSGYSDEIQTTKAKKEYHQIEASFEGNVSESKRQLEMDSLPLEIEKKHLGYYDHLPKIEETKLGSLDKLTQIFKGSKSIEEFPSISERYTGPVNNTNITEAKYEPIHSFVNVYSSGFSDKQPTITTKLLDYPVNQAPYLGYVSETRQQTELNSSPLEVGNRYIGYYEHLPLITTKIEEEKKPGALEKLKHIFKDSKAIEQFPFDPEPFGGPIANTKISSEVKMEPINSFVHVYSSGRSDEIPAATTIPEYPKIVSSPFLGTVYEAKRQGELTATPLEVENKHSGYYEHLPSSKTAKEEKPGALEKLTKLFKGSKTEGEFPVDSQPFDGYIASTNVMPEAQARPIHSLVSVYSSGRSDETPTTKTLEYPKTEALFVGHIPETKHTDLHHVPYEIEKKHTGYYEQLPSTLSKPSEYPKIEQTFIGHIHSTRRNEVEDLPMNIENKHIGFYEHLPSTNQEEKKPGALEKLTNFFKGSKSEGEFPIDSEPYSGPITLTNTFTDLTTEPIHSMVSVYSSGCSDEIPTMRIPAEYPRIEAPFTGYVHESFTQNDFHSIPLEVDRRNIGYYEQLPTQKVDSYEPPAETQTTKLTDFPKIEAQFIGHVPEAMKHYDIHPVPFEVENRHIGYYEHLPLTNQEENKPGALAKLTKLFKGSKSEGEFPVDSEPYSGPVILTNTATDLTTEPIHSLVSVYSSGRSDEVPTKKHSEFPINETPFVDYVPESKLQSGIEHIPLDLENKYVGYYEHLPSIPTKETFIGYIHENKLQPELEVLPLVVEKKYIGHYEQLPTTSSKTSEYLQFEQPFIGHVHSLQQNEVKSVPLEVEHKHIGYYEHLSSKDEEEKKPGTLEKLTKLIKGGKTQEGFPVDSEPYIGSVGNFNKFSEMIPEPINSSVNLYSPGHYEPIKIIQTSPDTQEMKSVPLDDNFVKIKEINGISDKKSLKSEEGFLRGSVETIVPAPLKEEIKIEEKPILEEKEFLVLGLNKNEIKSVLIEDFVEVYNNGYSFVEEEKEEKNIPLKKEIIEVKTEEKLIKNVQDKSFELDYIPIEKSVSLYHHGWYGGRLAEVEDEKDAIDQRQILPQMNGTLSDIEQKRDVIGSVGGETERQTVEPVELHVRISELKKKPGITEDNKKKKLKQLSFPTTFPVKEAKFEERTLGEDQLQSIYAKAASFRDERLPVAATQRMRRPMVMKSEDLSIDSKPKPLPRTQYTSQYSDQLYKYSSPGSIRRPVGASPRGWTSVTEATTITFAKRHSFDRTTEEGKVQHVVEDIIVYRHGGGGSAGPVRRMLPPGLPKAPATKKSILPSSYLDERYHNISQRYNYYRSRSQDQEQRGQRKHDKWLQTDPEELMELNNAPFEHTSRSVGRTTTTEKRSHHLRTYRSYSSHLYDRHAYARDYSSPRRSCDASPETFAYRTERSTHSLGRLNDDSPMRSGFPRATTAPIATQTPPLQQRRTFMNYESSINRQQVPDQSPRMQKQLKAQRSNIEETPLSIYPQNGVEETRTTIQHSKTLPLETRILPPGIHTPPPPLPHFSTINGGGSHEIDDVKQEKHERSRRTSRASLRQARQRIRNYCGVL</sequence>
<organism evidence="2 3">
    <name type="scientific">Meloidogyne javanica</name>
    <name type="common">Root-knot nematode worm</name>
    <dbReference type="NCBI Taxonomy" id="6303"/>
    <lineage>
        <taxon>Eukaryota</taxon>
        <taxon>Metazoa</taxon>
        <taxon>Ecdysozoa</taxon>
        <taxon>Nematoda</taxon>
        <taxon>Chromadorea</taxon>
        <taxon>Rhabditida</taxon>
        <taxon>Tylenchina</taxon>
        <taxon>Tylenchomorpha</taxon>
        <taxon>Tylenchoidea</taxon>
        <taxon>Meloidogynidae</taxon>
        <taxon>Meloidogyninae</taxon>
        <taxon>Meloidogyne</taxon>
        <taxon>Meloidogyne incognita group</taxon>
    </lineage>
</organism>
<evidence type="ECO:0000313" key="3">
    <source>
        <dbReference type="WBParaSite" id="scaffold4661_cov301.g8502"/>
    </source>
</evidence>
<evidence type="ECO:0000313" key="2">
    <source>
        <dbReference type="Proteomes" id="UP000887561"/>
    </source>
</evidence>
<dbReference type="WBParaSite" id="scaffold4661_cov301.g8502">
    <property type="protein sequence ID" value="scaffold4661_cov301.g8502"/>
    <property type="gene ID" value="scaffold4661_cov301.g8502"/>
</dbReference>
<protein>
    <submittedName>
        <fullName evidence="3">Uncharacterized protein</fullName>
    </submittedName>
</protein>
<name>A0A915MSP5_MELJA</name>
<reference evidence="3" key="1">
    <citation type="submission" date="2022-11" db="UniProtKB">
        <authorList>
            <consortium name="WormBaseParasite"/>
        </authorList>
    </citation>
    <scope>IDENTIFICATION</scope>
</reference>
<keyword evidence="2" id="KW-1185">Reference proteome</keyword>
<feature type="region of interest" description="Disordered" evidence="1">
    <location>
        <begin position="5428"/>
        <end position="5456"/>
    </location>
</feature>
<feature type="compositionally biased region" description="Basic and acidic residues" evidence="1">
    <location>
        <begin position="5433"/>
        <end position="5444"/>
    </location>
</feature>
<proteinExistence type="predicted"/>
<accession>A0A915MSP5</accession>